<reference evidence="6 7" key="1">
    <citation type="submission" date="2022-09" db="EMBL/GenBank/DDBJ databases">
        <authorList>
            <person name="Giprobiosintez L."/>
        </authorList>
    </citation>
    <scope>NUCLEOTIDE SEQUENCE [LARGE SCALE GENOMIC DNA]</scope>
    <source>
        <strain evidence="7">VKPM-B-12549 (GBS-15)</strain>
    </source>
</reference>
<name>A0ABZ2FBG2_METCP</name>
<dbReference type="Pfam" id="PF02547">
    <property type="entry name" value="Queuosine_synth"/>
    <property type="match status" value="1"/>
</dbReference>
<dbReference type="Gene3D" id="2.40.10.240">
    <property type="entry name" value="QueA-like"/>
    <property type="match status" value="1"/>
</dbReference>
<dbReference type="NCBIfam" id="TIGR00113">
    <property type="entry name" value="queA"/>
    <property type="match status" value="1"/>
</dbReference>
<dbReference type="EC" id="2.4.99.17" evidence="5"/>
<dbReference type="EMBL" id="CP104311">
    <property type="protein sequence ID" value="WWF03679.1"/>
    <property type="molecule type" value="Genomic_DNA"/>
</dbReference>
<proteinExistence type="inferred from homology"/>
<evidence type="ECO:0000313" key="7">
    <source>
        <dbReference type="Proteomes" id="UP001359308"/>
    </source>
</evidence>
<evidence type="ECO:0000256" key="1">
    <source>
        <dbReference type="ARBA" id="ARBA00022490"/>
    </source>
</evidence>
<dbReference type="InterPro" id="IPR003699">
    <property type="entry name" value="QueA"/>
</dbReference>
<dbReference type="InterPro" id="IPR042119">
    <property type="entry name" value="QueA_dom2"/>
</dbReference>
<dbReference type="InterPro" id="IPR042118">
    <property type="entry name" value="QueA_dom1"/>
</dbReference>
<dbReference type="Gene3D" id="3.40.1780.10">
    <property type="entry name" value="QueA-like"/>
    <property type="match status" value="1"/>
</dbReference>
<keyword evidence="2 5" id="KW-0808">Transferase</keyword>
<dbReference type="PANTHER" id="PTHR30307:SF0">
    <property type="entry name" value="S-ADENOSYLMETHIONINE:TRNA RIBOSYLTRANSFERASE-ISOMERASE"/>
    <property type="match status" value="1"/>
</dbReference>
<evidence type="ECO:0000256" key="4">
    <source>
        <dbReference type="ARBA" id="ARBA00022785"/>
    </source>
</evidence>
<dbReference type="PANTHER" id="PTHR30307">
    <property type="entry name" value="S-ADENOSYLMETHIONINE:TRNA RIBOSYLTRANSFERASE-ISOMERASE"/>
    <property type="match status" value="1"/>
</dbReference>
<comment type="similarity">
    <text evidence="5">Belongs to the QueA family.</text>
</comment>
<keyword evidence="3 5" id="KW-0949">S-adenosyl-L-methionine</keyword>
<dbReference type="SUPFAM" id="SSF111337">
    <property type="entry name" value="QueA-like"/>
    <property type="match status" value="1"/>
</dbReference>
<comment type="function">
    <text evidence="5">Transfers and isomerizes the ribose moiety from AdoMet to the 7-aminomethyl group of 7-deazaguanine (preQ1-tRNA) to give epoxyqueuosine (oQ-tRNA).</text>
</comment>
<organism evidence="6 7">
    <name type="scientific">Methylococcus capsulatus</name>
    <dbReference type="NCBI Taxonomy" id="414"/>
    <lineage>
        <taxon>Bacteria</taxon>
        <taxon>Pseudomonadati</taxon>
        <taxon>Pseudomonadota</taxon>
        <taxon>Gammaproteobacteria</taxon>
        <taxon>Methylococcales</taxon>
        <taxon>Methylococcaceae</taxon>
        <taxon>Methylococcus</taxon>
    </lineage>
</organism>
<comment type="catalytic activity">
    <reaction evidence="5">
        <text>7-aminomethyl-7-carbaguanosine(34) in tRNA + S-adenosyl-L-methionine = epoxyqueuosine(34) in tRNA + adenine + L-methionine + 2 H(+)</text>
        <dbReference type="Rhea" id="RHEA:32155"/>
        <dbReference type="Rhea" id="RHEA-COMP:10342"/>
        <dbReference type="Rhea" id="RHEA-COMP:18582"/>
        <dbReference type="ChEBI" id="CHEBI:15378"/>
        <dbReference type="ChEBI" id="CHEBI:16708"/>
        <dbReference type="ChEBI" id="CHEBI:57844"/>
        <dbReference type="ChEBI" id="CHEBI:59789"/>
        <dbReference type="ChEBI" id="CHEBI:82833"/>
        <dbReference type="ChEBI" id="CHEBI:194443"/>
        <dbReference type="EC" id="2.4.99.17"/>
    </reaction>
</comment>
<dbReference type="GO" id="GO:0051075">
    <property type="term" value="F:S-adenosylmethionine:tRNA ribosyltransferase-isomerase activity"/>
    <property type="evidence" value="ECO:0007669"/>
    <property type="project" value="UniProtKB-EC"/>
</dbReference>
<keyword evidence="6" id="KW-0328">Glycosyltransferase</keyword>
<dbReference type="NCBIfam" id="NF001140">
    <property type="entry name" value="PRK00147.1"/>
    <property type="match status" value="1"/>
</dbReference>
<evidence type="ECO:0000256" key="2">
    <source>
        <dbReference type="ARBA" id="ARBA00022679"/>
    </source>
</evidence>
<protein>
    <recommendedName>
        <fullName evidence="5">S-adenosylmethionine:tRNA ribosyltransferase-isomerase</fullName>
        <ecNumber evidence="5">2.4.99.17</ecNumber>
    </recommendedName>
    <alternativeName>
        <fullName evidence="5">Queuosine biosynthesis protein QueA</fullName>
    </alternativeName>
</protein>
<dbReference type="HAMAP" id="MF_00113">
    <property type="entry name" value="QueA"/>
    <property type="match status" value="1"/>
</dbReference>
<accession>A0ABZ2FBG2</accession>
<sequence>MLKSEFHYELPTALIAQSPLPDRSASRLLCLEGATGALKDKIFRDIETLLRPGDLLVFNDTRVLPARFFGRKETGGAVEILLERLLGERLLLAHVRASKAPKPGTRLVLEAGHRVGVVGREGDLFLLELAGEEPLQTVLERIGHMPLPPYITRPDTSVDLERYQTVYATRPGAVAAPTAGLHFDTVLLERLRGVGVDMARVTLHVGAGTFQPVRTENLEDHRMHAEYCEVGPDVIEAVERTRSRGGRVIAVGTTSMRSLETAASGGRLQSFAGETRLFIKPGFRFNCVDALITNFHLPESTLLVLVCAFAGHRETLAAYRHAVAQAYRFFSYGDAMFVTPKEPGASR</sequence>
<comment type="subunit">
    <text evidence="5">Monomer.</text>
</comment>
<keyword evidence="4 5" id="KW-0671">Queuosine biosynthesis</keyword>
<keyword evidence="1 5" id="KW-0963">Cytoplasm</keyword>
<dbReference type="RefSeq" id="WP_198324261.1">
    <property type="nucleotide sequence ID" value="NZ_CP104311.1"/>
</dbReference>
<dbReference type="InterPro" id="IPR036100">
    <property type="entry name" value="QueA_sf"/>
</dbReference>
<comment type="pathway">
    <text evidence="5">tRNA modification; tRNA-queuosine biosynthesis.</text>
</comment>
<evidence type="ECO:0000256" key="3">
    <source>
        <dbReference type="ARBA" id="ARBA00022691"/>
    </source>
</evidence>
<evidence type="ECO:0000313" key="6">
    <source>
        <dbReference type="EMBL" id="WWF03679.1"/>
    </source>
</evidence>
<gene>
    <name evidence="5 6" type="primary">queA</name>
    <name evidence="6" type="ORF">N4J17_08070</name>
</gene>
<dbReference type="Proteomes" id="UP001359308">
    <property type="component" value="Chromosome"/>
</dbReference>
<evidence type="ECO:0000256" key="5">
    <source>
        <dbReference type="HAMAP-Rule" id="MF_00113"/>
    </source>
</evidence>
<comment type="subcellular location">
    <subcellularLocation>
        <location evidence="5">Cytoplasm</location>
    </subcellularLocation>
</comment>
<keyword evidence="7" id="KW-1185">Reference proteome</keyword>